<name>A0ABD2XRX0_9HYME</name>
<evidence type="ECO:0000256" key="3">
    <source>
        <dbReference type="ARBA" id="ARBA00022606"/>
    </source>
</evidence>
<keyword evidence="2" id="KW-1003">Cell membrane</keyword>
<keyword evidence="6 10" id="KW-1133">Transmembrane helix</keyword>
<dbReference type="PANTHER" id="PTHR21137">
    <property type="entry name" value="ODORANT RECEPTOR"/>
    <property type="match status" value="1"/>
</dbReference>
<dbReference type="EMBL" id="JBJJXI010000002">
    <property type="protein sequence ID" value="KAL3407935.1"/>
    <property type="molecule type" value="Genomic_DNA"/>
</dbReference>
<keyword evidence="12" id="KW-1185">Reference proteome</keyword>
<reference evidence="11 12" key="1">
    <citation type="journal article" date="2024" name="bioRxiv">
        <title>A reference genome for Trichogramma kaykai: A tiny desert-dwelling parasitoid wasp with competing sex-ratio distorters.</title>
        <authorList>
            <person name="Culotta J."/>
            <person name="Lindsey A.R."/>
        </authorList>
    </citation>
    <scope>NUCLEOTIDE SEQUENCE [LARGE SCALE GENOMIC DNA]</scope>
    <source>
        <strain evidence="11 12">KSX58</strain>
    </source>
</reference>
<evidence type="ECO:0000256" key="9">
    <source>
        <dbReference type="ARBA" id="ARBA00023224"/>
    </source>
</evidence>
<keyword evidence="4 10" id="KW-0812">Transmembrane</keyword>
<evidence type="ECO:0000313" key="11">
    <source>
        <dbReference type="EMBL" id="KAL3407935.1"/>
    </source>
</evidence>
<dbReference type="Proteomes" id="UP001627154">
    <property type="component" value="Unassembled WGS sequence"/>
</dbReference>
<dbReference type="AlphaFoldDB" id="A0ABD2XRX0"/>
<evidence type="ECO:0000256" key="5">
    <source>
        <dbReference type="ARBA" id="ARBA00022725"/>
    </source>
</evidence>
<feature type="transmembrane region" description="Helical" evidence="10">
    <location>
        <begin position="371"/>
        <end position="393"/>
    </location>
</feature>
<protein>
    <recommendedName>
        <fullName evidence="10">Odorant receptor</fullName>
    </recommendedName>
</protein>
<keyword evidence="5 10" id="KW-0552">Olfaction</keyword>
<dbReference type="PANTHER" id="PTHR21137:SF35">
    <property type="entry name" value="ODORANT RECEPTOR 19A-RELATED"/>
    <property type="match status" value="1"/>
</dbReference>
<comment type="subcellular location">
    <subcellularLocation>
        <location evidence="1 10">Cell membrane</location>
        <topology evidence="1 10">Multi-pass membrane protein</topology>
    </subcellularLocation>
</comment>
<keyword evidence="3 10" id="KW-0716">Sensory transduction</keyword>
<feature type="transmembrane region" description="Helical" evidence="10">
    <location>
        <begin position="264"/>
        <end position="289"/>
    </location>
</feature>
<feature type="transmembrane region" description="Helical" evidence="10">
    <location>
        <begin position="78"/>
        <end position="100"/>
    </location>
</feature>
<evidence type="ECO:0000256" key="4">
    <source>
        <dbReference type="ARBA" id="ARBA00022692"/>
    </source>
</evidence>
<evidence type="ECO:0000256" key="8">
    <source>
        <dbReference type="ARBA" id="ARBA00023170"/>
    </source>
</evidence>
<evidence type="ECO:0000256" key="2">
    <source>
        <dbReference type="ARBA" id="ARBA00022475"/>
    </source>
</evidence>
<evidence type="ECO:0000256" key="7">
    <source>
        <dbReference type="ARBA" id="ARBA00023136"/>
    </source>
</evidence>
<evidence type="ECO:0000313" key="12">
    <source>
        <dbReference type="Proteomes" id="UP001627154"/>
    </source>
</evidence>
<keyword evidence="7 10" id="KW-0472">Membrane</keyword>
<evidence type="ECO:0000256" key="1">
    <source>
        <dbReference type="ARBA" id="ARBA00004651"/>
    </source>
</evidence>
<keyword evidence="9 10" id="KW-0807">Transducer</keyword>
<dbReference type="InterPro" id="IPR004117">
    <property type="entry name" value="7tm6_olfct_rcpt"/>
</dbReference>
<sequence>MKRIDSQIDLRVFTSEETKKDWICAELKFIVHHHHNLLQLHKLAQKLLSSIFLALLMGIAFDLVLIGTWMVILLDEEVIGAVKMIMAFLIIQFTVFTMCIPSQLMSNASYDLFVRNYSTNWYKYPPQARSMLVLLIAGTARNFEIKAGPIFIMTFETCSSLMKLLQELKKDNVDSNTVVECALQISVNFRHIQGYIFISTNFDKVLKCFAIMNHIFQNNSELGQKIIMHRVDKALNLSTLQSGRFSFFYIEIEIYEHNSYRTFSVAFILMCISYVLTPLAFQTFLSWIFPEHYMKRIDYELDLRVFTIEETKKNWICAELKFIIHHHHNLLQLRKLAQKLLSSIFLVLLMGIAFDLVLIGTWMVILLDEEVIGAVKMIMAFLIVQLTVFTMCFPSQLMSNASYDLFVQNYSTNWYKYPPQARRMLVLLIAGTARNFEIKAGPIFILTFETCSCILKGSMSYIATFKTMYASFQ</sequence>
<evidence type="ECO:0000256" key="6">
    <source>
        <dbReference type="ARBA" id="ARBA00022989"/>
    </source>
</evidence>
<evidence type="ECO:0000256" key="10">
    <source>
        <dbReference type="RuleBase" id="RU351113"/>
    </source>
</evidence>
<accession>A0ABD2XRX0</accession>
<feature type="transmembrane region" description="Helical" evidence="10">
    <location>
        <begin position="47"/>
        <end position="72"/>
    </location>
</feature>
<feature type="transmembrane region" description="Helical" evidence="10">
    <location>
        <begin position="340"/>
        <end position="365"/>
    </location>
</feature>
<comment type="caution">
    <text evidence="10">Lacks conserved residue(s) required for the propagation of feature annotation.</text>
</comment>
<dbReference type="GO" id="GO:0007165">
    <property type="term" value="P:signal transduction"/>
    <property type="evidence" value="ECO:0007669"/>
    <property type="project" value="UniProtKB-KW"/>
</dbReference>
<comment type="similarity">
    <text evidence="10">Belongs to the insect chemoreceptor superfamily. Heteromeric odorant receptor channel (TC 1.A.69) family.</text>
</comment>
<comment type="caution">
    <text evidence="11">The sequence shown here is derived from an EMBL/GenBank/DDBJ whole genome shotgun (WGS) entry which is preliminary data.</text>
</comment>
<gene>
    <name evidence="11" type="ORF">TKK_000168</name>
</gene>
<organism evidence="11 12">
    <name type="scientific">Trichogramma kaykai</name>
    <dbReference type="NCBI Taxonomy" id="54128"/>
    <lineage>
        <taxon>Eukaryota</taxon>
        <taxon>Metazoa</taxon>
        <taxon>Ecdysozoa</taxon>
        <taxon>Arthropoda</taxon>
        <taxon>Hexapoda</taxon>
        <taxon>Insecta</taxon>
        <taxon>Pterygota</taxon>
        <taxon>Neoptera</taxon>
        <taxon>Endopterygota</taxon>
        <taxon>Hymenoptera</taxon>
        <taxon>Apocrita</taxon>
        <taxon>Proctotrupomorpha</taxon>
        <taxon>Chalcidoidea</taxon>
        <taxon>Trichogrammatidae</taxon>
        <taxon>Trichogramma</taxon>
    </lineage>
</organism>
<proteinExistence type="inferred from homology"/>
<dbReference type="GO" id="GO:0007608">
    <property type="term" value="P:sensory perception of smell"/>
    <property type="evidence" value="ECO:0007669"/>
    <property type="project" value="UniProtKB-KW"/>
</dbReference>
<dbReference type="GO" id="GO:0005886">
    <property type="term" value="C:plasma membrane"/>
    <property type="evidence" value="ECO:0007669"/>
    <property type="project" value="UniProtKB-SubCell"/>
</dbReference>
<keyword evidence="8 10" id="KW-0675">Receptor</keyword>
<dbReference type="Pfam" id="PF02949">
    <property type="entry name" value="7tm_6"/>
    <property type="match status" value="2"/>
</dbReference>